<evidence type="ECO:0000313" key="9">
    <source>
        <dbReference type="Proteomes" id="UP001515480"/>
    </source>
</evidence>
<evidence type="ECO:0000259" key="7">
    <source>
        <dbReference type="PROSITE" id="PS50011"/>
    </source>
</evidence>
<dbReference type="PANTHER" id="PTHR24348">
    <property type="entry name" value="SERINE/THREONINE-PROTEIN KINASE UNC-51-RELATED"/>
    <property type="match status" value="1"/>
</dbReference>
<evidence type="ECO:0000256" key="6">
    <source>
        <dbReference type="SAM" id="MobiDB-lite"/>
    </source>
</evidence>
<feature type="region of interest" description="Disordered" evidence="6">
    <location>
        <begin position="505"/>
        <end position="532"/>
    </location>
</feature>
<gene>
    <name evidence="8" type="ORF">AB1Y20_009038</name>
</gene>
<dbReference type="GO" id="GO:0005776">
    <property type="term" value="C:autophagosome"/>
    <property type="evidence" value="ECO:0007669"/>
    <property type="project" value="TreeGrafter"/>
</dbReference>
<feature type="compositionally biased region" description="Polar residues" evidence="6">
    <location>
        <begin position="386"/>
        <end position="397"/>
    </location>
</feature>
<evidence type="ECO:0000256" key="1">
    <source>
        <dbReference type="ARBA" id="ARBA00022679"/>
    </source>
</evidence>
<sequence>MGVRGEDSAIPAVPAALTLLCDHFEVGEPRLLGQGLWGPVIRARHVYTRELVAVKVFNAQEAYQSGRVAHCRSAHEARARALAAFTLEVRSLQQLTGSQTTISHEDGDSEWLLQLGACPDAVVQMLGFSHDGAGQPSEDADGCCYLVLELGQCTLEELSASKPDPEEIRETMRALFSTLADLHRGGCVLRSHSARHFMRFADGWKLLAASELRPTSFTARTASILNDPHPRTAPWHLAPEYAKSLVGGDRDLILRPSADVWSLAMLCLEMVWGSPLLQETYQQMKSGSQSRDTLFLEWLADGSSPVPLPAAVGNFIVPLRGLMLQLLNRDPEYRADVHAALRHPYLASDRAAGWQGWGASGPKSQRSLALAPSGLAQGRAVAKTSARGNTPGRQRSSLPPRAGASTAPVTEEGSGRRRAVTLDTDSQYAKATQSSSLKAGTPPGSPRGIVSSRVYAHANSAGLTSPRSRSPKAVALSCGRPHAADEQSFMSASRPAGTILKAPPLSGSARMSASASTLPPRGGQPSSFTKSWNLSAKDDDEAFATEHEGVDNLEEWESAISDAARIRDEVNTARAAAEELLAKSLRDSGNAGSKKAAAVREDPSPHQSKASQPALFSPESSDWKRGSTHKKGTRDSGWLTCSTHDSLDTQAQVKALRLHQRSAQAQDPTAAPAAVNLLAAQVTELQADLAAAEKEATAANQKALRLEDELRDRSNRLQQAIVEAEVKVEQVTGERERLELELQGAHAHIKEHIAAATKLQGMLASTQSEAQEKVGAAEAGVQQLRVEKRALKELKEAEAKLRKELAIATVRVDEQSKRAVRAEAELAAIRTDLKLAESVTEENATRRSEHTQAVAQMERTRVDAQTIRRELGHMETVVQTLEAHVEELPRLRVDLKRYKEDNRRLRIESRQPTLDIDGEVDVYQALLQSAKQAEEDEAAAHRANERARESSRELVLERAKVSRAQNDAEQARDFAARQEEKLADALATIDAQVREVDRLQAACDELTARCEAATRKEHRLQQRVNEKIDEKALVQAERKALAAETASVRQLLEAANAKTLRLQAELKKEQERNGKSDGEIERVQQELNRRSALMRSEMVDAQRRAESSRMEVRKLQRDLDQAREEHNETRRRLKNLTSQLKAAETGVSAAKAESAALQDGLRLADHLKSEVKRLREEVHRLEAEASKAHASATQVQAELAAVRKELAIETAEREHAQGGDSSKASEVRALKSQLMEAEQKNIAAQGENERLQLSLAQEKARNAEVLKESQALREVSESQAKVLSQVREELETSKLEHQAASAATRRLQATLDSTRLHGASSELAERQVAEDLRSRLLAAQQEASDSAATAARLEVEAGAALSALLPLQAELEEARIAAAQAHAEAKREAKLRSEMKETLKNETNSRSGSLPISTDDNDDGHMESSCWSEIRVELLEMRMTLDRELEESKLQQPQFVHDQQLAFSHIQLSLESANKLKAQLAVLLELSRQLSVPPPSITCSGPIL</sequence>
<organism evidence="8 9">
    <name type="scientific">Prymnesium parvum</name>
    <name type="common">Toxic golden alga</name>
    <dbReference type="NCBI Taxonomy" id="97485"/>
    <lineage>
        <taxon>Eukaryota</taxon>
        <taxon>Haptista</taxon>
        <taxon>Haptophyta</taxon>
        <taxon>Prymnesiophyceae</taxon>
        <taxon>Prymnesiales</taxon>
        <taxon>Prymnesiaceae</taxon>
        <taxon>Prymnesium</taxon>
    </lineage>
</organism>
<feature type="region of interest" description="Disordered" evidence="6">
    <location>
        <begin position="586"/>
        <end position="640"/>
    </location>
</feature>
<dbReference type="InterPro" id="IPR011009">
    <property type="entry name" value="Kinase-like_dom_sf"/>
</dbReference>
<dbReference type="GO" id="GO:0005524">
    <property type="term" value="F:ATP binding"/>
    <property type="evidence" value="ECO:0007669"/>
    <property type="project" value="UniProtKB-KW"/>
</dbReference>
<dbReference type="SMART" id="SM00220">
    <property type="entry name" value="S_TKc"/>
    <property type="match status" value="1"/>
</dbReference>
<dbReference type="PROSITE" id="PS50011">
    <property type="entry name" value="PROTEIN_KINASE_DOM"/>
    <property type="match status" value="1"/>
</dbReference>
<dbReference type="SUPFAM" id="SSF56112">
    <property type="entry name" value="Protein kinase-like (PK-like)"/>
    <property type="match status" value="1"/>
</dbReference>
<name>A0AB34K367_PRYPA</name>
<dbReference type="InterPro" id="IPR000719">
    <property type="entry name" value="Prot_kinase_dom"/>
</dbReference>
<evidence type="ECO:0000313" key="8">
    <source>
        <dbReference type="EMBL" id="KAL1527652.1"/>
    </source>
</evidence>
<feature type="region of interest" description="Disordered" evidence="6">
    <location>
        <begin position="373"/>
        <end position="450"/>
    </location>
</feature>
<feature type="coiled-coil region" evidence="5">
    <location>
        <begin position="781"/>
        <end position="832"/>
    </location>
</feature>
<dbReference type="GO" id="GO:0004674">
    <property type="term" value="F:protein serine/threonine kinase activity"/>
    <property type="evidence" value="ECO:0007669"/>
    <property type="project" value="InterPro"/>
</dbReference>
<dbReference type="Proteomes" id="UP001515480">
    <property type="component" value="Unassembled WGS sequence"/>
</dbReference>
<dbReference type="InterPro" id="IPR045269">
    <property type="entry name" value="Atg1-like"/>
</dbReference>
<accession>A0AB34K367</accession>
<dbReference type="GO" id="GO:0000407">
    <property type="term" value="C:phagophore assembly site"/>
    <property type="evidence" value="ECO:0007669"/>
    <property type="project" value="TreeGrafter"/>
</dbReference>
<feature type="compositionally biased region" description="Polar residues" evidence="6">
    <location>
        <begin position="1401"/>
        <end position="1414"/>
    </location>
</feature>
<keyword evidence="3" id="KW-0418">Kinase</keyword>
<keyword evidence="4" id="KW-0067">ATP-binding</keyword>
<feature type="region of interest" description="Disordered" evidence="6">
    <location>
        <begin position="840"/>
        <end position="860"/>
    </location>
</feature>
<feature type="region of interest" description="Disordered" evidence="6">
    <location>
        <begin position="1398"/>
        <end position="1423"/>
    </location>
</feature>
<dbReference type="PANTHER" id="PTHR24348:SF22">
    <property type="entry name" value="NON-SPECIFIC SERINE_THREONINE PROTEIN KINASE"/>
    <property type="match status" value="1"/>
</dbReference>
<proteinExistence type="predicted"/>
<dbReference type="GO" id="GO:0010506">
    <property type="term" value="P:regulation of autophagy"/>
    <property type="evidence" value="ECO:0007669"/>
    <property type="project" value="InterPro"/>
</dbReference>
<feature type="coiled-coil region" evidence="5">
    <location>
        <begin position="881"/>
        <end position="1275"/>
    </location>
</feature>
<feature type="domain" description="Protein kinase" evidence="7">
    <location>
        <begin position="26"/>
        <end position="346"/>
    </location>
</feature>
<dbReference type="GO" id="GO:0000045">
    <property type="term" value="P:autophagosome assembly"/>
    <property type="evidence" value="ECO:0007669"/>
    <property type="project" value="TreeGrafter"/>
</dbReference>
<evidence type="ECO:0000256" key="3">
    <source>
        <dbReference type="ARBA" id="ARBA00022777"/>
    </source>
</evidence>
<protein>
    <recommendedName>
        <fullName evidence="7">Protein kinase domain-containing protein</fullName>
    </recommendedName>
</protein>
<keyword evidence="1" id="KW-0808">Transferase</keyword>
<feature type="coiled-coil region" evidence="5">
    <location>
        <begin position="675"/>
        <end position="748"/>
    </location>
</feature>
<evidence type="ECO:0000256" key="2">
    <source>
        <dbReference type="ARBA" id="ARBA00022741"/>
    </source>
</evidence>
<dbReference type="GO" id="GO:0005829">
    <property type="term" value="C:cytosol"/>
    <property type="evidence" value="ECO:0007669"/>
    <property type="project" value="TreeGrafter"/>
</dbReference>
<dbReference type="Gene3D" id="1.10.510.10">
    <property type="entry name" value="Transferase(Phosphotransferase) domain 1"/>
    <property type="match status" value="1"/>
</dbReference>
<keyword evidence="9" id="KW-1185">Reference proteome</keyword>
<dbReference type="GO" id="GO:0016020">
    <property type="term" value="C:membrane"/>
    <property type="evidence" value="ECO:0007669"/>
    <property type="project" value="TreeGrafter"/>
</dbReference>
<comment type="caution">
    <text evidence="8">The sequence shown here is derived from an EMBL/GenBank/DDBJ whole genome shotgun (WGS) entry which is preliminary data.</text>
</comment>
<feature type="compositionally biased region" description="Polar residues" evidence="6">
    <location>
        <begin position="423"/>
        <end position="438"/>
    </location>
</feature>
<reference evidence="8 9" key="1">
    <citation type="journal article" date="2024" name="Science">
        <title>Giant polyketide synthase enzymes in the biosynthesis of giant marine polyether toxins.</title>
        <authorList>
            <person name="Fallon T.R."/>
            <person name="Shende V.V."/>
            <person name="Wierzbicki I.H."/>
            <person name="Pendleton A.L."/>
            <person name="Watervoot N.F."/>
            <person name="Auber R.P."/>
            <person name="Gonzalez D.J."/>
            <person name="Wisecaver J.H."/>
            <person name="Moore B.S."/>
        </authorList>
    </citation>
    <scope>NUCLEOTIDE SEQUENCE [LARGE SCALE GENOMIC DNA]</scope>
    <source>
        <strain evidence="8 9">12B1</strain>
    </source>
</reference>
<keyword evidence="5" id="KW-0175">Coiled coil</keyword>
<dbReference type="EMBL" id="JBGBPQ010000002">
    <property type="protein sequence ID" value="KAL1527652.1"/>
    <property type="molecule type" value="Genomic_DNA"/>
</dbReference>
<evidence type="ECO:0000256" key="5">
    <source>
        <dbReference type="SAM" id="Coils"/>
    </source>
</evidence>
<keyword evidence="2" id="KW-0547">Nucleotide-binding</keyword>
<evidence type="ECO:0000256" key="4">
    <source>
        <dbReference type="ARBA" id="ARBA00022840"/>
    </source>
</evidence>